<sequence>MSIASFKYLLGFYEKYELKKYGVVESIVITKINTNIKKDNFVFIEYANKKNSINLRSDSLRINDQIQIIYSSKNPKIVKYYNEFKKNR</sequence>
<reference evidence="1 3" key="1">
    <citation type="submission" date="2015-01" db="EMBL/GenBank/DDBJ databases">
        <title>Genome of Flavobacterium hibernum DSM 12611.</title>
        <authorList>
            <person name="Stropko S.J."/>
            <person name="Pipes S.E."/>
            <person name="Newman J.D."/>
        </authorList>
    </citation>
    <scope>NUCLEOTIDE SEQUENCE [LARGE SCALE GENOMIC DNA]</scope>
    <source>
        <strain evidence="1 3">DSM 12611</strain>
    </source>
</reference>
<dbReference type="Proteomes" id="UP000032061">
    <property type="component" value="Unassembled WGS sequence"/>
</dbReference>
<gene>
    <name evidence="2" type="ORF">B0A73_15560</name>
    <name evidence="1" type="ORF">IW18_19500</name>
</gene>
<dbReference type="AlphaFoldDB" id="A0A0D0EVZ6"/>
<proteinExistence type="predicted"/>
<dbReference type="STRING" id="37752.IW18_19500"/>
<evidence type="ECO:0000313" key="1">
    <source>
        <dbReference type="EMBL" id="KIO51196.1"/>
    </source>
</evidence>
<dbReference type="Proteomes" id="UP000198302">
    <property type="component" value="Unassembled WGS sequence"/>
</dbReference>
<reference evidence="2 4" key="2">
    <citation type="submission" date="2016-11" db="EMBL/GenBank/DDBJ databases">
        <title>Whole genomes of Flavobacteriaceae.</title>
        <authorList>
            <person name="Stine C."/>
            <person name="Li C."/>
            <person name="Tadesse D."/>
        </authorList>
    </citation>
    <scope>NUCLEOTIDE SEQUENCE [LARGE SCALE GENOMIC DNA]</scope>
    <source>
        <strain evidence="2 4">ATCC 51468</strain>
    </source>
</reference>
<dbReference type="EMBL" id="MUGX01000018">
    <property type="protein sequence ID" value="OXA86264.1"/>
    <property type="molecule type" value="Genomic_DNA"/>
</dbReference>
<protein>
    <submittedName>
        <fullName evidence="1">Uncharacterized protein</fullName>
    </submittedName>
</protein>
<evidence type="ECO:0000313" key="2">
    <source>
        <dbReference type="EMBL" id="OXA86264.1"/>
    </source>
</evidence>
<comment type="caution">
    <text evidence="1">The sequence shown here is derived from an EMBL/GenBank/DDBJ whole genome shotgun (WGS) entry which is preliminary data.</text>
</comment>
<dbReference type="EMBL" id="JPRK01000018">
    <property type="protein sequence ID" value="KIO51196.1"/>
    <property type="molecule type" value="Genomic_DNA"/>
</dbReference>
<keyword evidence="4" id="KW-1185">Reference proteome</keyword>
<accession>A0A0D0EVZ6</accession>
<evidence type="ECO:0000313" key="3">
    <source>
        <dbReference type="Proteomes" id="UP000032061"/>
    </source>
</evidence>
<evidence type="ECO:0000313" key="4">
    <source>
        <dbReference type="Proteomes" id="UP000198302"/>
    </source>
</evidence>
<name>A0A0D0EVZ6_9FLAO</name>
<organism evidence="1 3">
    <name type="scientific">Flavobacterium hibernum</name>
    <dbReference type="NCBI Taxonomy" id="37752"/>
    <lineage>
        <taxon>Bacteria</taxon>
        <taxon>Pseudomonadati</taxon>
        <taxon>Bacteroidota</taxon>
        <taxon>Flavobacteriia</taxon>
        <taxon>Flavobacteriales</taxon>
        <taxon>Flavobacteriaceae</taxon>
        <taxon>Flavobacterium</taxon>
    </lineage>
</organism>